<keyword evidence="12 14" id="KW-0371">Homeobox</keyword>
<dbReference type="Proteomes" id="UP000318571">
    <property type="component" value="Chromosome 6"/>
</dbReference>
<dbReference type="Gene3D" id="1.10.10.60">
    <property type="entry name" value="Homeodomain-like"/>
    <property type="match status" value="1"/>
</dbReference>
<feature type="DNA-binding region" description="Homeobox" evidence="12">
    <location>
        <begin position="87"/>
        <end position="129"/>
    </location>
</feature>
<keyword evidence="20" id="KW-1185">Reference proteome</keyword>
<evidence type="ECO:0000256" key="8">
    <source>
        <dbReference type="ARBA" id="ARBA00022989"/>
    </source>
</evidence>
<feature type="domain" description="TLC" evidence="18">
    <location>
        <begin position="131"/>
        <end position="332"/>
    </location>
</feature>
<dbReference type="GO" id="GO:0005634">
    <property type="term" value="C:nucleus"/>
    <property type="evidence" value="ECO:0007669"/>
    <property type="project" value="UniProtKB-SubCell"/>
</dbReference>
<keyword evidence="7" id="KW-0256">Endoplasmic reticulum</keyword>
<dbReference type="Pfam" id="PF03798">
    <property type="entry name" value="TRAM_LAG1_CLN8"/>
    <property type="match status" value="1"/>
</dbReference>
<dbReference type="GO" id="GO:0005789">
    <property type="term" value="C:endoplasmic reticulum membrane"/>
    <property type="evidence" value="ECO:0007669"/>
    <property type="project" value="UniProtKB-SubCell"/>
</dbReference>
<dbReference type="FunFam" id="1.10.10.60:FF:000020">
    <property type="entry name" value="Ceramide synthase 5"/>
    <property type="match status" value="1"/>
</dbReference>
<comment type="caution">
    <text evidence="19">The sequence shown here is derived from an EMBL/GenBank/DDBJ whole genome shotgun (WGS) entry which is preliminary data.</text>
</comment>
<comment type="subcellular location">
    <subcellularLocation>
        <location evidence="2">Endoplasmic reticulum membrane</location>
        <topology evidence="2">Multi-pass membrane protein</topology>
    </subcellularLocation>
    <subcellularLocation>
        <location evidence="1 12 14">Nucleus</location>
    </subcellularLocation>
</comment>
<feature type="transmembrane region" description="Helical" evidence="16">
    <location>
        <begin position="140"/>
        <end position="160"/>
    </location>
</feature>
<evidence type="ECO:0000256" key="1">
    <source>
        <dbReference type="ARBA" id="ARBA00004123"/>
    </source>
</evidence>
<evidence type="ECO:0000256" key="4">
    <source>
        <dbReference type="ARBA" id="ARBA00004991"/>
    </source>
</evidence>
<keyword evidence="6 13" id="KW-0812">Transmembrane</keyword>
<gene>
    <name evidence="19" type="ORF">TCAL_08326</name>
</gene>
<evidence type="ECO:0000256" key="9">
    <source>
        <dbReference type="ARBA" id="ARBA00023098"/>
    </source>
</evidence>
<evidence type="ECO:0000256" key="15">
    <source>
        <dbReference type="SAM" id="MobiDB-lite"/>
    </source>
</evidence>
<feature type="transmembrane region" description="Helical" evidence="16">
    <location>
        <begin position="303"/>
        <end position="328"/>
    </location>
</feature>
<organism evidence="19 20">
    <name type="scientific">Tigriopus californicus</name>
    <name type="common">Marine copepod</name>
    <dbReference type="NCBI Taxonomy" id="6832"/>
    <lineage>
        <taxon>Eukaryota</taxon>
        <taxon>Metazoa</taxon>
        <taxon>Ecdysozoa</taxon>
        <taxon>Arthropoda</taxon>
        <taxon>Crustacea</taxon>
        <taxon>Multicrustacea</taxon>
        <taxon>Hexanauplia</taxon>
        <taxon>Copepoda</taxon>
        <taxon>Harpacticoida</taxon>
        <taxon>Harpacticidae</taxon>
        <taxon>Tigriopus</taxon>
    </lineage>
</organism>
<feature type="transmembrane region" description="Helical" evidence="16">
    <location>
        <begin position="260"/>
        <end position="283"/>
    </location>
</feature>
<feature type="region of interest" description="Disordered" evidence="15">
    <location>
        <begin position="337"/>
        <end position="367"/>
    </location>
</feature>
<keyword evidence="8 16" id="KW-1133">Transmembrane helix</keyword>
<evidence type="ECO:0000256" key="3">
    <source>
        <dbReference type="ARBA" id="ARBA00004760"/>
    </source>
</evidence>
<dbReference type="PANTHER" id="PTHR12560:SF0">
    <property type="entry name" value="LD18904P"/>
    <property type="match status" value="1"/>
</dbReference>
<accession>A0A553PPU6</accession>
<feature type="transmembrane region" description="Helical" evidence="16">
    <location>
        <begin position="180"/>
        <end position="199"/>
    </location>
</feature>
<dbReference type="Pfam" id="PF00046">
    <property type="entry name" value="Homeodomain"/>
    <property type="match status" value="1"/>
</dbReference>
<dbReference type="CDD" id="cd00086">
    <property type="entry name" value="homeodomain"/>
    <property type="match status" value="1"/>
</dbReference>
<keyword evidence="10 13" id="KW-0472">Membrane</keyword>
<evidence type="ECO:0000256" key="6">
    <source>
        <dbReference type="ARBA" id="ARBA00022692"/>
    </source>
</evidence>
<evidence type="ECO:0000259" key="17">
    <source>
        <dbReference type="PROSITE" id="PS50071"/>
    </source>
</evidence>
<evidence type="ECO:0000259" key="18">
    <source>
        <dbReference type="PROSITE" id="PS50922"/>
    </source>
</evidence>
<evidence type="ECO:0000256" key="5">
    <source>
        <dbReference type="ARBA" id="ARBA00022679"/>
    </source>
</evidence>
<dbReference type="STRING" id="6832.A0A553PPU6"/>
<dbReference type="OrthoDB" id="537032at2759"/>
<proteinExistence type="predicted"/>
<name>A0A553PPU6_TIGCA</name>
<feature type="compositionally biased region" description="Polar residues" evidence="15">
    <location>
        <begin position="343"/>
        <end position="357"/>
    </location>
</feature>
<dbReference type="GO" id="GO:0003677">
    <property type="term" value="F:DNA binding"/>
    <property type="evidence" value="ECO:0007669"/>
    <property type="project" value="UniProtKB-UniRule"/>
</dbReference>
<sequence>MGEPHWVNSFWDDELWLPPNVTWKDLESTEIVQYANFYDLWLPIPAAFIVMSLRILIERYIFRPFGVHLGLRPHRHRPAPPNSILERQFHKSPRVSHDDITVLATQAKMSTRQIERWFRKRVAQDRPTTLEKFAETGWRWLYYSFMFVYGLVCLWDKPWLWDIRHCWFHYPRHPVPQGVWWYYMVELSFYWSLAISQFFDVKRKDFWEMFIHHAITILLMSMSWTCNLTRVGTLVLVIHDCADILLEAAKMCKYTNYQTLCDIIFGCFAVTWIVTRLGVYPSWILYSTTIDAPQIVEMFPAYYLFNGLLSMLLVLHVIWTYFILKILYKAFHTGKTEKDTRSDSSAITLSSNPSSSLEGEENHNKQD</sequence>
<keyword evidence="9" id="KW-0443">Lipid metabolism</keyword>
<feature type="transmembrane region" description="Helical" evidence="16">
    <location>
        <begin position="40"/>
        <end position="57"/>
    </location>
</feature>
<evidence type="ECO:0000313" key="19">
    <source>
        <dbReference type="EMBL" id="TRY79696.1"/>
    </source>
</evidence>
<evidence type="ECO:0000256" key="14">
    <source>
        <dbReference type="RuleBase" id="RU000682"/>
    </source>
</evidence>
<dbReference type="InterPro" id="IPR001356">
    <property type="entry name" value="HD"/>
</dbReference>
<dbReference type="PIRSF" id="PIRSF005225">
    <property type="entry name" value="LAG1_LAC1"/>
    <property type="match status" value="1"/>
</dbReference>
<evidence type="ECO:0000313" key="20">
    <source>
        <dbReference type="Proteomes" id="UP000318571"/>
    </source>
</evidence>
<dbReference type="SMART" id="SM00724">
    <property type="entry name" value="TLC"/>
    <property type="match status" value="1"/>
</dbReference>
<evidence type="ECO:0000256" key="13">
    <source>
        <dbReference type="PROSITE-ProRule" id="PRU00205"/>
    </source>
</evidence>
<protein>
    <recommendedName>
        <fullName evidence="21">Homeobox domain-containing protein</fullName>
    </recommendedName>
</protein>
<keyword evidence="5" id="KW-0808">Transferase</keyword>
<dbReference type="SMART" id="SM00389">
    <property type="entry name" value="HOX"/>
    <property type="match status" value="1"/>
</dbReference>
<dbReference type="GO" id="GO:0050291">
    <property type="term" value="F:sphingosine N-acyltransferase activity"/>
    <property type="evidence" value="ECO:0007669"/>
    <property type="project" value="InterPro"/>
</dbReference>
<reference evidence="19 20" key="1">
    <citation type="journal article" date="2018" name="Nat. Ecol. Evol.">
        <title>Genomic signatures of mitonuclear coevolution across populations of Tigriopus californicus.</title>
        <authorList>
            <person name="Barreto F.S."/>
            <person name="Watson E.T."/>
            <person name="Lima T.G."/>
            <person name="Willett C.S."/>
            <person name="Edmands S."/>
            <person name="Li W."/>
            <person name="Burton R.S."/>
        </authorList>
    </citation>
    <scope>NUCLEOTIDE SEQUENCE [LARGE SCALE GENOMIC DNA]</scope>
    <source>
        <strain evidence="19 20">San Diego</strain>
    </source>
</reference>
<evidence type="ECO:0000256" key="7">
    <source>
        <dbReference type="ARBA" id="ARBA00022824"/>
    </source>
</evidence>
<feature type="domain" description="Homeobox" evidence="17">
    <location>
        <begin position="85"/>
        <end position="128"/>
    </location>
</feature>
<evidence type="ECO:0000256" key="16">
    <source>
        <dbReference type="SAM" id="Phobius"/>
    </source>
</evidence>
<evidence type="ECO:0000256" key="2">
    <source>
        <dbReference type="ARBA" id="ARBA00004477"/>
    </source>
</evidence>
<evidence type="ECO:0008006" key="21">
    <source>
        <dbReference type="Google" id="ProtNLM"/>
    </source>
</evidence>
<dbReference type="InterPro" id="IPR009057">
    <property type="entry name" value="Homeodomain-like_sf"/>
</dbReference>
<dbReference type="PROSITE" id="PS50071">
    <property type="entry name" value="HOMEOBOX_2"/>
    <property type="match status" value="1"/>
</dbReference>
<dbReference type="SUPFAM" id="SSF46689">
    <property type="entry name" value="Homeodomain-like"/>
    <property type="match status" value="1"/>
</dbReference>
<dbReference type="InterPro" id="IPR006634">
    <property type="entry name" value="TLC-dom"/>
</dbReference>
<evidence type="ECO:0000256" key="11">
    <source>
        <dbReference type="ARBA" id="ARBA00049036"/>
    </source>
</evidence>
<comment type="catalytic activity">
    <reaction evidence="11">
        <text>sphinganine + octadecanoyl-CoA = N-(octadecanoyl)-sphinganine + CoA + H(+)</text>
        <dbReference type="Rhea" id="RHEA:36547"/>
        <dbReference type="ChEBI" id="CHEBI:15378"/>
        <dbReference type="ChEBI" id="CHEBI:57287"/>
        <dbReference type="ChEBI" id="CHEBI:57394"/>
        <dbReference type="ChEBI" id="CHEBI:57817"/>
        <dbReference type="ChEBI" id="CHEBI:67033"/>
    </reaction>
    <physiologicalReaction direction="left-to-right" evidence="11">
        <dbReference type="Rhea" id="RHEA:36548"/>
    </physiologicalReaction>
</comment>
<evidence type="ECO:0000256" key="10">
    <source>
        <dbReference type="ARBA" id="ARBA00023136"/>
    </source>
</evidence>
<dbReference type="UniPathway" id="UPA00222"/>
<dbReference type="EMBL" id="VCGU01000002">
    <property type="protein sequence ID" value="TRY79696.1"/>
    <property type="molecule type" value="Genomic_DNA"/>
</dbReference>
<keyword evidence="12 14" id="KW-0238">DNA-binding</keyword>
<evidence type="ECO:0000256" key="12">
    <source>
        <dbReference type="PROSITE-ProRule" id="PRU00108"/>
    </source>
</evidence>
<comment type="pathway">
    <text evidence="3">Lipid metabolism; sphingolipid metabolism.</text>
</comment>
<comment type="pathway">
    <text evidence="4">Sphingolipid metabolism.</text>
</comment>
<keyword evidence="12 14" id="KW-0539">Nucleus</keyword>
<dbReference type="InterPro" id="IPR016439">
    <property type="entry name" value="Lag1/Lac1-like"/>
</dbReference>
<dbReference type="OMA" id="FTESTWR"/>
<dbReference type="GO" id="GO:0046513">
    <property type="term" value="P:ceramide biosynthetic process"/>
    <property type="evidence" value="ECO:0007669"/>
    <property type="project" value="InterPro"/>
</dbReference>
<dbReference type="PANTHER" id="PTHR12560">
    <property type="entry name" value="LONGEVITY ASSURANCE FACTOR 1 LAG1"/>
    <property type="match status" value="1"/>
</dbReference>
<dbReference type="AlphaFoldDB" id="A0A553PPU6"/>
<dbReference type="PROSITE" id="PS50922">
    <property type="entry name" value="TLC"/>
    <property type="match status" value="1"/>
</dbReference>